<sequence>MKKKSLAKGIVVLLAAMAVMVGCSTAKKNTVESKIEKNAHEDVTIMVAAAASLENTYKDKIIPAFQEKYPWIKVEGTYDSSGKLQKQIEEGLDADVFMSAATKQMNSLKDKKLVDEDTIVDVLENKVVLIVPAEGESKVKDFKDITNADTIAIGDPESVPAGQYAKEVLTNLGDWEEVSKKASLGTNVTEVLNWVAEKSADAGIVYGSDAISTDKVKVVAEAPEESLKTKVIYPAAVVTNSKKKEAAQLLVDFLTSDEVSAIFKEYGFTPNK</sequence>
<reference evidence="5 6" key="1">
    <citation type="submission" date="2020-08" db="EMBL/GenBank/DDBJ databases">
        <title>A Genomic Blueprint of the Chicken Gut Microbiome.</title>
        <authorList>
            <person name="Gilroy R."/>
            <person name="Ravi A."/>
            <person name="Getino M."/>
            <person name="Pursley I."/>
            <person name="Horton D.L."/>
            <person name="Alikhan N.-F."/>
            <person name="Baker D."/>
            <person name="Gharbi K."/>
            <person name="Hall N."/>
            <person name="Watson M."/>
            <person name="Adriaenssens E.M."/>
            <person name="Foster-Nyarko E."/>
            <person name="Jarju S."/>
            <person name="Secka A."/>
            <person name="Antonio M."/>
            <person name="Oren A."/>
            <person name="Chaudhuri R."/>
            <person name="La Ragione R.M."/>
            <person name="Hildebrand F."/>
            <person name="Pallen M.J."/>
        </authorList>
    </citation>
    <scope>NUCLEOTIDE SEQUENCE [LARGE SCALE GENOMIC DNA]</scope>
    <source>
        <strain evidence="5 6">N37</strain>
    </source>
</reference>
<proteinExistence type="inferred from homology"/>
<dbReference type="Pfam" id="PF13531">
    <property type="entry name" value="SBP_bac_11"/>
    <property type="match status" value="1"/>
</dbReference>
<dbReference type="RefSeq" id="WP_191739252.1">
    <property type="nucleotide sequence ID" value="NZ_JACSQB010000036.1"/>
</dbReference>
<feature type="chain" id="PRO_5045441120" evidence="4">
    <location>
        <begin position="29"/>
        <end position="272"/>
    </location>
</feature>
<dbReference type="Proteomes" id="UP000627166">
    <property type="component" value="Unassembled WGS sequence"/>
</dbReference>
<evidence type="ECO:0000256" key="2">
    <source>
        <dbReference type="ARBA" id="ARBA00022723"/>
    </source>
</evidence>
<organism evidence="5 6">
    <name type="scientific">Clostridium faecium</name>
    <dbReference type="NCBI Taxonomy" id="2762223"/>
    <lineage>
        <taxon>Bacteria</taxon>
        <taxon>Bacillati</taxon>
        <taxon>Bacillota</taxon>
        <taxon>Clostridia</taxon>
        <taxon>Eubacteriales</taxon>
        <taxon>Clostridiaceae</taxon>
        <taxon>Clostridium</taxon>
    </lineage>
</organism>
<gene>
    <name evidence="5" type="primary">modA</name>
    <name evidence="5" type="ORF">H9637_04360</name>
</gene>
<dbReference type="InterPro" id="IPR050682">
    <property type="entry name" value="ModA/WtpA"/>
</dbReference>
<dbReference type="PANTHER" id="PTHR30632">
    <property type="entry name" value="MOLYBDATE-BINDING PERIPLASMIC PROTEIN"/>
    <property type="match status" value="1"/>
</dbReference>
<dbReference type="PIRSF" id="PIRSF004846">
    <property type="entry name" value="ModA"/>
    <property type="match status" value="1"/>
</dbReference>
<name>A0ABR8YPX8_9CLOT</name>
<dbReference type="Gene3D" id="3.40.190.10">
    <property type="entry name" value="Periplasmic binding protein-like II"/>
    <property type="match status" value="2"/>
</dbReference>
<comment type="caution">
    <text evidence="5">The sequence shown here is derived from an EMBL/GenBank/DDBJ whole genome shotgun (WGS) entry which is preliminary data.</text>
</comment>
<dbReference type="PANTHER" id="PTHR30632:SF0">
    <property type="entry name" value="SULFATE-BINDING PROTEIN"/>
    <property type="match status" value="1"/>
</dbReference>
<evidence type="ECO:0000256" key="4">
    <source>
        <dbReference type="SAM" id="SignalP"/>
    </source>
</evidence>
<evidence type="ECO:0000256" key="3">
    <source>
        <dbReference type="ARBA" id="ARBA00022729"/>
    </source>
</evidence>
<comment type="similarity">
    <text evidence="1">Belongs to the bacterial solute-binding protein ModA family.</text>
</comment>
<dbReference type="SUPFAM" id="SSF53850">
    <property type="entry name" value="Periplasmic binding protein-like II"/>
    <property type="match status" value="1"/>
</dbReference>
<protein>
    <submittedName>
        <fullName evidence="5">Molybdate ABC transporter substrate-binding protein</fullName>
    </submittedName>
</protein>
<keyword evidence="3 4" id="KW-0732">Signal</keyword>
<dbReference type="InterPro" id="IPR005950">
    <property type="entry name" value="ModA"/>
</dbReference>
<keyword evidence="2" id="KW-0479">Metal-binding</keyword>
<evidence type="ECO:0000256" key="1">
    <source>
        <dbReference type="ARBA" id="ARBA00009175"/>
    </source>
</evidence>
<evidence type="ECO:0000313" key="5">
    <source>
        <dbReference type="EMBL" id="MBD8046279.1"/>
    </source>
</evidence>
<feature type="signal peptide" evidence="4">
    <location>
        <begin position="1"/>
        <end position="28"/>
    </location>
</feature>
<accession>A0ABR8YPX8</accession>
<keyword evidence="6" id="KW-1185">Reference proteome</keyword>
<evidence type="ECO:0000313" key="6">
    <source>
        <dbReference type="Proteomes" id="UP000627166"/>
    </source>
</evidence>
<dbReference type="NCBIfam" id="TIGR01256">
    <property type="entry name" value="modA"/>
    <property type="match status" value="1"/>
</dbReference>
<dbReference type="EMBL" id="JACSQB010000036">
    <property type="protein sequence ID" value="MBD8046279.1"/>
    <property type="molecule type" value="Genomic_DNA"/>
</dbReference>
<dbReference type="PROSITE" id="PS51257">
    <property type="entry name" value="PROKAR_LIPOPROTEIN"/>
    <property type="match status" value="1"/>
</dbReference>